<name>A0A1F5GB85_9BACT</name>
<keyword evidence="2" id="KW-1133">Transmembrane helix</keyword>
<feature type="compositionally biased region" description="Basic and acidic residues" evidence="1">
    <location>
        <begin position="43"/>
        <end position="54"/>
    </location>
</feature>
<evidence type="ECO:0000313" key="4">
    <source>
        <dbReference type="Proteomes" id="UP000178577"/>
    </source>
</evidence>
<protein>
    <submittedName>
        <fullName evidence="3">Uncharacterized protein</fullName>
    </submittedName>
</protein>
<dbReference type="Proteomes" id="UP000178577">
    <property type="component" value="Unassembled WGS sequence"/>
</dbReference>
<evidence type="ECO:0000256" key="2">
    <source>
        <dbReference type="SAM" id="Phobius"/>
    </source>
</evidence>
<dbReference type="EMBL" id="MFAY01000018">
    <property type="protein sequence ID" value="OGD89110.1"/>
    <property type="molecule type" value="Genomic_DNA"/>
</dbReference>
<sequence>MDKRTKLILSIIGIAAIAVPVLLLIFLSAKPAKEPNVSPDSRTINEKAIEDAVKKNPQKQPEFTAPTPSTSSPQGPQGGEGSPSAQ</sequence>
<dbReference type="AlphaFoldDB" id="A0A1F5GB85"/>
<keyword evidence="2" id="KW-0472">Membrane</keyword>
<evidence type="ECO:0000256" key="1">
    <source>
        <dbReference type="SAM" id="MobiDB-lite"/>
    </source>
</evidence>
<accession>A0A1F5GB85</accession>
<feature type="compositionally biased region" description="Low complexity" evidence="1">
    <location>
        <begin position="66"/>
        <end position="75"/>
    </location>
</feature>
<feature type="transmembrane region" description="Helical" evidence="2">
    <location>
        <begin position="7"/>
        <end position="29"/>
    </location>
</feature>
<evidence type="ECO:0000313" key="3">
    <source>
        <dbReference type="EMBL" id="OGD89110.1"/>
    </source>
</evidence>
<gene>
    <name evidence="3" type="ORF">A2693_04470</name>
</gene>
<organism evidence="3 4">
    <name type="scientific">Candidatus Curtissbacteria bacterium RIFCSPHIGHO2_01_FULL_40_12</name>
    <dbReference type="NCBI Taxonomy" id="1797710"/>
    <lineage>
        <taxon>Bacteria</taxon>
        <taxon>Candidatus Curtissiibacteriota</taxon>
    </lineage>
</organism>
<comment type="caution">
    <text evidence="3">The sequence shown here is derived from an EMBL/GenBank/DDBJ whole genome shotgun (WGS) entry which is preliminary data.</text>
</comment>
<proteinExistence type="predicted"/>
<keyword evidence="2" id="KW-0812">Transmembrane</keyword>
<feature type="region of interest" description="Disordered" evidence="1">
    <location>
        <begin position="32"/>
        <end position="86"/>
    </location>
</feature>
<feature type="compositionally biased region" description="Gly residues" evidence="1">
    <location>
        <begin position="76"/>
        <end position="86"/>
    </location>
</feature>
<reference evidence="3 4" key="1">
    <citation type="journal article" date="2016" name="Nat. Commun.">
        <title>Thousands of microbial genomes shed light on interconnected biogeochemical processes in an aquifer system.</title>
        <authorList>
            <person name="Anantharaman K."/>
            <person name="Brown C.T."/>
            <person name="Hug L.A."/>
            <person name="Sharon I."/>
            <person name="Castelle C.J."/>
            <person name="Probst A.J."/>
            <person name="Thomas B.C."/>
            <person name="Singh A."/>
            <person name="Wilkins M.J."/>
            <person name="Karaoz U."/>
            <person name="Brodie E.L."/>
            <person name="Williams K.H."/>
            <person name="Hubbard S.S."/>
            <person name="Banfield J.F."/>
        </authorList>
    </citation>
    <scope>NUCLEOTIDE SEQUENCE [LARGE SCALE GENOMIC DNA]</scope>
</reference>